<keyword evidence="6" id="KW-0342">GTP-binding</keyword>
<feature type="domain" description="Mannose-6-phosphate isomerase type II C-terminal" evidence="10">
    <location>
        <begin position="346"/>
        <end position="460"/>
    </location>
</feature>
<organism evidence="12 13">
    <name type="scientific">Candidatus Methanoperedens nitratireducens</name>
    <dbReference type="NCBI Taxonomy" id="1392998"/>
    <lineage>
        <taxon>Archaea</taxon>
        <taxon>Methanobacteriati</taxon>
        <taxon>Methanobacteriota</taxon>
        <taxon>Stenosarchaea group</taxon>
        <taxon>Methanomicrobia</taxon>
        <taxon>Methanosarcinales</taxon>
        <taxon>ANME-2 cluster</taxon>
        <taxon>Candidatus Methanoperedentaceae</taxon>
        <taxon>Candidatus Methanoperedens</taxon>
    </lineage>
</organism>
<dbReference type="GO" id="GO:0000271">
    <property type="term" value="P:polysaccharide biosynthetic process"/>
    <property type="evidence" value="ECO:0007669"/>
    <property type="project" value="InterPro"/>
</dbReference>
<keyword evidence="5" id="KW-0547">Nucleotide-binding</keyword>
<dbReference type="Pfam" id="PF22640">
    <property type="entry name" value="ManC_GMP_beta-helix"/>
    <property type="match status" value="1"/>
</dbReference>
<dbReference type="Proteomes" id="UP000027153">
    <property type="component" value="Unassembled WGS sequence"/>
</dbReference>
<dbReference type="GO" id="GO:0016853">
    <property type="term" value="F:isomerase activity"/>
    <property type="evidence" value="ECO:0007669"/>
    <property type="project" value="UniProtKB-KW"/>
</dbReference>
<evidence type="ECO:0000256" key="1">
    <source>
        <dbReference type="ARBA" id="ARBA00006115"/>
    </source>
</evidence>
<gene>
    <name evidence="12" type="ORF">ANME2D_01488</name>
</gene>
<evidence type="ECO:0000256" key="3">
    <source>
        <dbReference type="ARBA" id="ARBA00022679"/>
    </source>
</evidence>
<dbReference type="Pfam" id="PF01050">
    <property type="entry name" value="MannoseP_isomer"/>
    <property type="match status" value="1"/>
</dbReference>
<feature type="domain" description="Nucleotidyl transferase" evidence="9">
    <location>
        <begin position="12"/>
        <end position="277"/>
    </location>
</feature>
<dbReference type="CDD" id="cd02509">
    <property type="entry name" value="GDP-M1P_Guanylyltransferase"/>
    <property type="match status" value="1"/>
</dbReference>
<dbReference type="InterPro" id="IPR054566">
    <property type="entry name" value="ManC/GMP-like_b-helix"/>
</dbReference>
<dbReference type="GO" id="GO:0004475">
    <property type="term" value="F:mannose-1-phosphate guanylyltransferase (GTP) activity"/>
    <property type="evidence" value="ECO:0007669"/>
    <property type="project" value="UniProtKB-EC"/>
</dbReference>
<dbReference type="SUPFAM" id="SSF53448">
    <property type="entry name" value="Nucleotide-diphospho-sugar transferases"/>
    <property type="match status" value="1"/>
</dbReference>
<dbReference type="Pfam" id="PF00483">
    <property type="entry name" value="NTP_transferase"/>
    <property type="match status" value="1"/>
</dbReference>
<feature type="domain" description="MannoseP isomerase/GMP-like beta-helix" evidence="11">
    <location>
        <begin position="289"/>
        <end position="342"/>
    </location>
</feature>
<dbReference type="PATRIC" id="fig|1392998.3.peg.1496"/>
<dbReference type="InterPro" id="IPR011051">
    <property type="entry name" value="RmlC_Cupin_sf"/>
</dbReference>
<dbReference type="Gene3D" id="3.90.550.10">
    <property type="entry name" value="Spore Coat Polysaccharide Biosynthesis Protein SpsA, Chain A"/>
    <property type="match status" value="1"/>
</dbReference>
<evidence type="ECO:0000256" key="5">
    <source>
        <dbReference type="ARBA" id="ARBA00022741"/>
    </source>
</evidence>
<keyword evidence="13" id="KW-1185">Reference proteome</keyword>
<dbReference type="InterPro" id="IPR005835">
    <property type="entry name" value="NTP_transferase_dom"/>
</dbReference>
<dbReference type="NCBIfam" id="TIGR01479">
    <property type="entry name" value="GMP_PMI"/>
    <property type="match status" value="1"/>
</dbReference>
<evidence type="ECO:0000256" key="2">
    <source>
        <dbReference type="ARBA" id="ARBA00012387"/>
    </source>
</evidence>
<evidence type="ECO:0000259" key="11">
    <source>
        <dbReference type="Pfam" id="PF22640"/>
    </source>
</evidence>
<dbReference type="SUPFAM" id="SSF51182">
    <property type="entry name" value="RmlC-like cupins"/>
    <property type="match status" value="1"/>
</dbReference>
<dbReference type="InterPro" id="IPR001538">
    <property type="entry name" value="Man6P_isomerase-2_C"/>
</dbReference>
<evidence type="ECO:0000256" key="8">
    <source>
        <dbReference type="RuleBase" id="RU004190"/>
    </source>
</evidence>
<dbReference type="InterPro" id="IPR051161">
    <property type="entry name" value="Mannose-6P_isomerase_type2"/>
</dbReference>
<dbReference type="EC" id="2.7.7.13" evidence="2"/>
<dbReference type="AlphaFoldDB" id="A0A062UYS9"/>
<dbReference type="GO" id="GO:0005525">
    <property type="term" value="F:GTP binding"/>
    <property type="evidence" value="ECO:0007669"/>
    <property type="project" value="UniProtKB-KW"/>
</dbReference>
<reference evidence="12 13" key="1">
    <citation type="journal article" date="2013" name="Nature">
        <title>Anaerobic oxidation of methane coupled to nitrate reduction in a novel archaeal lineage.</title>
        <authorList>
            <person name="Haroon M.F."/>
            <person name="Hu S."/>
            <person name="Shi Y."/>
            <person name="Imelfort M."/>
            <person name="Keller J."/>
            <person name="Hugenholtz P."/>
            <person name="Yuan Z."/>
            <person name="Tyson G.W."/>
        </authorList>
    </citation>
    <scope>NUCLEOTIDE SEQUENCE [LARGE SCALE GENOMIC DNA]</scope>
    <source>
        <strain evidence="12 13">ANME-2d</strain>
    </source>
</reference>
<keyword evidence="4 12" id="KW-0548">Nucleotidyltransferase</keyword>
<dbReference type="PANTHER" id="PTHR46390:SF1">
    <property type="entry name" value="MANNOSE-1-PHOSPHATE GUANYLYLTRANSFERASE"/>
    <property type="match status" value="1"/>
</dbReference>
<protein>
    <recommendedName>
        <fullName evidence="2">mannose-1-phosphate guanylyltransferase</fullName>
        <ecNumber evidence="2">2.7.7.13</ecNumber>
    </recommendedName>
</protein>
<comment type="catalytic activity">
    <reaction evidence="7">
        <text>alpha-D-mannose 1-phosphate + GTP + H(+) = GDP-alpha-D-mannose + diphosphate</text>
        <dbReference type="Rhea" id="RHEA:15229"/>
        <dbReference type="ChEBI" id="CHEBI:15378"/>
        <dbReference type="ChEBI" id="CHEBI:33019"/>
        <dbReference type="ChEBI" id="CHEBI:37565"/>
        <dbReference type="ChEBI" id="CHEBI:57527"/>
        <dbReference type="ChEBI" id="CHEBI:58409"/>
        <dbReference type="EC" id="2.7.7.13"/>
    </reaction>
</comment>
<evidence type="ECO:0000259" key="10">
    <source>
        <dbReference type="Pfam" id="PF01050"/>
    </source>
</evidence>
<sequence length="465" mass="52299">MLVENRGDGNIKSIILAGGSGTRLWPLSREHYPKQFLKLGKTSLFQNTFKRCLEISDIRDVFVVTNGSQKFFVSGQIKELGYDIPRENLLIEPKGNNTLPAICFGMQEIEKRYGKSTVGVFSSDHILDRSAMETIAGAEALVCDNLVTFGIVPRSPHTGYGYIKPAQALGPGYRVSEFIEKPALDNAKKYVKEGCLWNSGMFMFDTDIFFAELQAHEPSVFGAFQASDDIDEVYNNVPAVSIDYGIMEKSNRVAVVRLDEKWSDLGNFDAMYDEFEKDGYGNVVYGCDNVLIGSAGNLVYSKPNKLVSFIDVNEMVVVDTPDALLVCPRSSSQKVKDIVAALKNKDDERAYLHTTVYRPWGSYTILENSQRHKIKNITVMPDKRLSLQLHHHRSEHWVVVKGMACVHVDGKEFFLRPGESTFIRSGIKHRLSNPGKLQLEIIEVQLGDNVDEDDIIRFDDEYGRV</sequence>
<dbReference type="EMBL" id="JMIY01000003">
    <property type="protein sequence ID" value="KCZ72086.1"/>
    <property type="molecule type" value="Genomic_DNA"/>
</dbReference>
<comment type="caution">
    <text evidence="12">The sequence shown here is derived from an EMBL/GenBank/DDBJ whole genome shotgun (WGS) entry which is preliminary data.</text>
</comment>
<keyword evidence="12" id="KW-0413">Isomerase</keyword>
<dbReference type="GO" id="GO:0009298">
    <property type="term" value="P:GDP-mannose biosynthetic process"/>
    <property type="evidence" value="ECO:0007669"/>
    <property type="project" value="TreeGrafter"/>
</dbReference>
<dbReference type="InterPro" id="IPR029044">
    <property type="entry name" value="Nucleotide-diphossugar_trans"/>
</dbReference>
<evidence type="ECO:0000256" key="7">
    <source>
        <dbReference type="ARBA" id="ARBA00047343"/>
    </source>
</evidence>
<dbReference type="InterPro" id="IPR006375">
    <property type="entry name" value="Man1P_GuaTrfase/Man6P_Isoase"/>
</dbReference>
<evidence type="ECO:0000313" key="12">
    <source>
        <dbReference type="EMBL" id="KCZ72086.1"/>
    </source>
</evidence>
<name>A0A062UYS9_9EURY</name>
<accession>A0A062UYS9</accession>
<dbReference type="FunFam" id="2.60.120.10:FF:000032">
    <property type="entry name" value="Mannose-1-phosphate guanylyltransferase/mannose-6-phosphate isomerase"/>
    <property type="match status" value="1"/>
</dbReference>
<evidence type="ECO:0000313" key="13">
    <source>
        <dbReference type="Proteomes" id="UP000027153"/>
    </source>
</evidence>
<evidence type="ECO:0000256" key="6">
    <source>
        <dbReference type="ARBA" id="ARBA00023134"/>
    </source>
</evidence>
<comment type="similarity">
    <text evidence="1 8">Belongs to the mannose-6-phosphate isomerase type 2 family.</text>
</comment>
<evidence type="ECO:0000256" key="4">
    <source>
        <dbReference type="ARBA" id="ARBA00022695"/>
    </source>
</evidence>
<dbReference type="Gene3D" id="2.60.120.10">
    <property type="entry name" value="Jelly Rolls"/>
    <property type="match status" value="1"/>
</dbReference>
<dbReference type="InterPro" id="IPR014710">
    <property type="entry name" value="RmlC-like_jellyroll"/>
</dbReference>
<dbReference type="CDD" id="cd02213">
    <property type="entry name" value="cupin_PMI_typeII_C"/>
    <property type="match status" value="1"/>
</dbReference>
<dbReference type="InterPro" id="IPR049577">
    <property type="entry name" value="GMPP_N"/>
</dbReference>
<dbReference type="RefSeq" id="WP_241763327.1">
    <property type="nucleotide sequence ID" value="NZ_JMIY01000003.1"/>
</dbReference>
<proteinExistence type="inferred from homology"/>
<dbReference type="PANTHER" id="PTHR46390">
    <property type="entry name" value="MANNOSE-1-PHOSPHATE GUANYLYLTRANSFERASE"/>
    <property type="match status" value="1"/>
</dbReference>
<keyword evidence="3 12" id="KW-0808">Transferase</keyword>
<evidence type="ECO:0000259" key="9">
    <source>
        <dbReference type="Pfam" id="PF00483"/>
    </source>
</evidence>